<organism evidence="10 11">
    <name type="scientific">Gordonia terrae C-6</name>
    <dbReference type="NCBI Taxonomy" id="1316928"/>
    <lineage>
        <taxon>Bacteria</taxon>
        <taxon>Bacillati</taxon>
        <taxon>Actinomycetota</taxon>
        <taxon>Actinomycetes</taxon>
        <taxon>Mycobacteriales</taxon>
        <taxon>Gordoniaceae</taxon>
        <taxon>Gordonia</taxon>
    </lineage>
</organism>
<comment type="caution">
    <text evidence="10">The sequence shown here is derived from an EMBL/GenBank/DDBJ whole genome shotgun (WGS) entry which is preliminary data.</text>
</comment>
<dbReference type="PATRIC" id="fig|1316928.3.peg.2085"/>
<feature type="transmembrane region" description="Helical" evidence="7">
    <location>
        <begin position="34"/>
        <end position="55"/>
    </location>
</feature>
<feature type="region of interest" description="Disordered" evidence="8">
    <location>
        <begin position="1"/>
        <end position="23"/>
    </location>
</feature>
<keyword evidence="5 7" id="KW-1133">Transmembrane helix</keyword>
<feature type="domain" description="ABC transmembrane type-1" evidence="9">
    <location>
        <begin position="95"/>
        <end position="285"/>
    </location>
</feature>
<dbReference type="Pfam" id="PF00528">
    <property type="entry name" value="BPD_transp_1"/>
    <property type="match status" value="1"/>
</dbReference>
<dbReference type="CDD" id="cd06261">
    <property type="entry name" value="TM_PBP2"/>
    <property type="match status" value="1"/>
</dbReference>
<keyword evidence="2 7" id="KW-0813">Transport</keyword>
<dbReference type="InterPro" id="IPR050366">
    <property type="entry name" value="BP-dependent_transpt_permease"/>
</dbReference>
<evidence type="ECO:0000256" key="8">
    <source>
        <dbReference type="SAM" id="MobiDB-lite"/>
    </source>
</evidence>
<feature type="transmembrane region" description="Helical" evidence="7">
    <location>
        <begin position="216"/>
        <end position="237"/>
    </location>
</feature>
<evidence type="ECO:0000256" key="1">
    <source>
        <dbReference type="ARBA" id="ARBA00004651"/>
    </source>
</evidence>
<name>R7Y9V5_9ACTN</name>
<evidence type="ECO:0000256" key="5">
    <source>
        <dbReference type="ARBA" id="ARBA00022989"/>
    </source>
</evidence>
<dbReference type="GO" id="GO:0055085">
    <property type="term" value="P:transmembrane transport"/>
    <property type="evidence" value="ECO:0007669"/>
    <property type="project" value="InterPro"/>
</dbReference>
<evidence type="ECO:0000256" key="4">
    <source>
        <dbReference type="ARBA" id="ARBA00022692"/>
    </source>
</evidence>
<dbReference type="OrthoDB" id="9812701at2"/>
<evidence type="ECO:0000256" key="2">
    <source>
        <dbReference type="ARBA" id="ARBA00022448"/>
    </source>
</evidence>
<keyword evidence="3" id="KW-1003">Cell membrane</keyword>
<feature type="transmembrane region" description="Helical" evidence="7">
    <location>
        <begin position="156"/>
        <end position="174"/>
    </location>
</feature>
<dbReference type="GO" id="GO:0005886">
    <property type="term" value="C:plasma membrane"/>
    <property type="evidence" value="ECO:0007669"/>
    <property type="project" value="UniProtKB-SubCell"/>
</dbReference>
<accession>R7Y9V5</accession>
<comment type="subcellular location">
    <subcellularLocation>
        <location evidence="1 7">Cell membrane</location>
        <topology evidence="1 7">Multi-pass membrane protein</topology>
    </subcellularLocation>
</comment>
<dbReference type="PROSITE" id="PS50928">
    <property type="entry name" value="ABC_TM1"/>
    <property type="match status" value="1"/>
</dbReference>
<dbReference type="InterPro" id="IPR035906">
    <property type="entry name" value="MetI-like_sf"/>
</dbReference>
<dbReference type="RefSeq" id="WP_010842501.1">
    <property type="nucleotide sequence ID" value="NZ_AQPW01000010.1"/>
</dbReference>
<evidence type="ECO:0000313" key="10">
    <source>
        <dbReference type="EMBL" id="EON32763.1"/>
    </source>
</evidence>
<keyword evidence="4 7" id="KW-0812">Transmembrane</keyword>
<reference evidence="10 11" key="1">
    <citation type="journal article" date="2013" name="Genome Announc.">
        <title>Draft Genome Sequence of a Benzothiophene-Desulfurizing Bacterium, Gordona terrae Strain C-6.</title>
        <authorList>
            <person name="Wang W."/>
            <person name="Ma T."/>
            <person name="Ren Y."/>
            <person name="Li G."/>
        </authorList>
    </citation>
    <scope>NUCLEOTIDE SEQUENCE [LARGE SCALE GENOMIC DNA]</scope>
    <source>
        <strain evidence="10 11">C-6</strain>
    </source>
</reference>
<dbReference type="Gene3D" id="1.10.3720.10">
    <property type="entry name" value="MetI-like"/>
    <property type="match status" value="1"/>
</dbReference>
<evidence type="ECO:0000256" key="7">
    <source>
        <dbReference type="RuleBase" id="RU363032"/>
    </source>
</evidence>
<dbReference type="InterPro" id="IPR000515">
    <property type="entry name" value="MetI-like"/>
</dbReference>
<feature type="transmembrane region" description="Helical" evidence="7">
    <location>
        <begin position="258"/>
        <end position="284"/>
    </location>
</feature>
<dbReference type="Proteomes" id="UP000013569">
    <property type="component" value="Unassembled WGS sequence"/>
</dbReference>
<evidence type="ECO:0000313" key="11">
    <source>
        <dbReference type="Proteomes" id="UP000013569"/>
    </source>
</evidence>
<gene>
    <name evidence="10" type="ORF">GTC6_10391</name>
</gene>
<dbReference type="PANTHER" id="PTHR43386:SF25">
    <property type="entry name" value="PEPTIDE ABC TRANSPORTER PERMEASE PROTEIN"/>
    <property type="match status" value="1"/>
</dbReference>
<protein>
    <submittedName>
        <fullName evidence="10">ABC-type dipeptide/oligopeptide/nickel transport system, permease component</fullName>
    </submittedName>
</protein>
<evidence type="ECO:0000256" key="6">
    <source>
        <dbReference type="ARBA" id="ARBA00023136"/>
    </source>
</evidence>
<keyword evidence="6 7" id="KW-0472">Membrane</keyword>
<feature type="transmembrane region" description="Helical" evidence="7">
    <location>
        <begin position="131"/>
        <end position="150"/>
    </location>
</feature>
<dbReference type="SUPFAM" id="SSF161098">
    <property type="entry name" value="MetI-like"/>
    <property type="match status" value="1"/>
</dbReference>
<evidence type="ECO:0000259" key="9">
    <source>
        <dbReference type="PROSITE" id="PS50928"/>
    </source>
</evidence>
<dbReference type="EMBL" id="AQPW01000010">
    <property type="protein sequence ID" value="EON32763.1"/>
    <property type="molecule type" value="Genomic_DNA"/>
</dbReference>
<proteinExistence type="inferred from homology"/>
<dbReference type="AlphaFoldDB" id="R7Y9V5"/>
<feature type="transmembrane region" description="Helical" evidence="7">
    <location>
        <begin position="99"/>
        <end position="119"/>
    </location>
</feature>
<evidence type="ECO:0000256" key="3">
    <source>
        <dbReference type="ARBA" id="ARBA00022475"/>
    </source>
</evidence>
<sequence>MSLSEESVDRTVDAGVPVPRRRPRRPAWTHHRQLVVAVSVLAAVIVVSVLAPWIVPHDPTVGDPASRYLTPGTEGHLFGTDEQGRDILSRLIWGGRATIGPTAIATSVAVLIGSVIGLLTGWSRSWLSSAVMRITDILFAFPVVIVAFALAEVIGMGVWVVASAVVFAAVPYVTRIVHAETRRQRELEYVDAAVGLGASSWTVLRSEILPNVGATIIVYWTSLIGILIVLASSLSALGIGVQPPTPDWGRMVAEGAKVLISGSPFVAIVPGIAILVVGLAFNWLGDGLRDVLDPRWSPRP</sequence>
<comment type="similarity">
    <text evidence="7">Belongs to the binding-protein-dependent transport system permease family.</text>
</comment>
<dbReference type="PANTHER" id="PTHR43386">
    <property type="entry name" value="OLIGOPEPTIDE TRANSPORT SYSTEM PERMEASE PROTEIN APPC"/>
    <property type="match status" value="1"/>
</dbReference>